<reference evidence="2 3" key="1">
    <citation type="submission" date="2023-07" db="EMBL/GenBank/DDBJ databases">
        <title>Sorghum-associated microbial communities from plants grown in Nebraska, USA.</title>
        <authorList>
            <person name="Schachtman D."/>
        </authorList>
    </citation>
    <scope>NUCLEOTIDE SEQUENCE [LARGE SCALE GENOMIC DNA]</scope>
    <source>
        <strain evidence="2 3">CC482</strain>
    </source>
</reference>
<feature type="transmembrane region" description="Helical" evidence="1">
    <location>
        <begin position="31"/>
        <end position="47"/>
    </location>
</feature>
<evidence type="ECO:0000256" key="1">
    <source>
        <dbReference type="SAM" id="Phobius"/>
    </source>
</evidence>
<sequence length="80" mass="8856">MGLKEAASAALLIVALGMGVKKLLKRGLVREYMVYASCVIWTGYLFAAENYHWNVISPITIISAAFKPLGIWLQRAGWIT</sequence>
<keyword evidence="1" id="KW-1133">Transmembrane helix</keyword>
<keyword evidence="1" id="KW-0472">Membrane</keyword>
<organism evidence="2 3">
    <name type="scientific">Paenibacillus harenae</name>
    <dbReference type="NCBI Taxonomy" id="306543"/>
    <lineage>
        <taxon>Bacteria</taxon>
        <taxon>Bacillati</taxon>
        <taxon>Bacillota</taxon>
        <taxon>Bacilli</taxon>
        <taxon>Bacillales</taxon>
        <taxon>Paenibacillaceae</taxon>
        <taxon>Paenibacillus</taxon>
    </lineage>
</organism>
<comment type="caution">
    <text evidence="2">The sequence shown here is derived from an EMBL/GenBank/DDBJ whole genome shotgun (WGS) entry which is preliminary data.</text>
</comment>
<protein>
    <submittedName>
        <fullName evidence="2">DNA-binding transcriptional regulator</fullName>
    </submittedName>
</protein>
<proteinExistence type="predicted"/>
<feature type="transmembrane region" description="Helical" evidence="1">
    <location>
        <begin position="53"/>
        <end position="73"/>
    </location>
</feature>
<keyword evidence="1" id="KW-0812">Transmembrane</keyword>
<gene>
    <name evidence="2" type="ORF">J2T15_000287</name>
</gene>
<evidence type="ECO:0000313" key="3">
    <source>
        <dbReference type="Proteomes" id="UP001229346"/>
    </source>
</evidence>
<keyword evidence="2" id="KW-0238">DNA-binding</keyword>
<keyword evidence="3" id="KW-1185">Reference proteome</keyword>
<dbReference type="EMBL" id="JAUSSU010000001">
    <property type="protein sequence ID" value="MDQ0110871.1"/>
    <property type="molecule type" value="Genomic_DNA"/>
</dbReference>
<accession>A0ABT9TU47</accession>
<dbReference type="RefSeq" id="WP_307200309.1">
    <property type="nucleotide sequence ID" value="NZ_JAUSSU010000001.1"/>
</dbReference>
<dbReference type="Proteomes" id="UP001229346">
    <property type="component" value="Unassembled WGS sequence"/>
</dbReference>
<dbReference type="GO" id="GO:0003677">
    <property type="term" value="F:DNA binding"/>
    <property type="evidence" value="ECO:0007669"/>
    <property type="project" value="UniProtKB-KW"/>
</dbReference>
<name>A0ABT9TU47_PAEHA</name>
<evidence type="ECO:0000313" key="2">
    <source>
        <dbReference type="EMBL" id="MDQ0110871.1"/>
    </source>
</evidence>